<feature type="region of interest" description="Disordered" evidence="2">
    <location>
        <begin position="773"/>
        <end position="1027"/>
    </location>
</feature>
<feature type="region of interest" description="Disordered" evidence="2">
    <location>
        <begin position="66"/>
        <end position="153"/>
    </location>
</feature>
<feature type="signal peptide" evidence="3">
    <location>
        <begin position="1"/>
        <end position="18"/>
    </location>
</feature>
<evidence type="ECO:0000313" key="6">
    <source>
        <dbReference type="Proteomes" id="UP001189122"/>
    </source>
</evidence>
<feature type="compositionally biased region" description="Low complexity" evidence="2">
    <location>
        <begin position="1104"/>
        <end position="1115"/>
    </location>
</feature>
<evidence type="ECO:0000256" key="1">
    <source>
        <dbReference type="ARBA" id="ARBA00022553"/>
    </source>
</evidence>
<feature type="region of interest" description="Disordered" evidence="2">
    <location>
        <begin position="233"/>
        <end position="256"/>
    </location>
</feature>
<feature type="region of interest" description="Disordered" evidence="2">
    <location>
        <begin position="451"/>
        <end position="504"/>
    </location>
</feature>
<proteinExistence type="predicted"/>
<keyword evidence="3" id="KW-0732">Signal</keyword>
<feature type="compositionally biased region" description="Basic residues" evidence="2">
    <location>
        <begin position="1339"/>
        <end position="1351"/>
    </location>
</feature>
<evidence type="ECO:0000256" key="3">
    <source>
        <dbReference type="SAM" id="SignalP"/>
    </source>
</evidence>
<sequence>MLSLSSFLFIYLWGQTRKSGMTVLGKVPKPINLPSQRLENHGLDPNVEIVPKGTLTWGSRASLAGPNAWGSSSLSSPNTDGSTSSPNGLSGRPSSGGSYTRPSTATSDRSHQAVSGAWSSNSRPSSASGILPSDQAPVVATRPRSAETRHGSSSAHVLENLFQKVTASKLNTFNLSSGDFPTLGSEKTSKSNVPQEGDSSQGRPASASGRVTAEKETVEFLPVGNEILSKGNVNAWRNDNSPHVGGGTPQNSDNWKRDQQQMQPYQNTNSLPPYQFDSWHGTPMANSPDGIWYRGPPPCGMFRPGGPGSYPVDPPLSNPQAGPGHGNVMASYGPMNGPPYHPHPPDSHMAMHRPLSPRRPDVYPGHAHNDSHYSPPSFSNVSERDGPVLGMAPLQSTLYNQHPGQKSKGDLHEAPFYNAPPRAGKEVDDGHPHDSHRPRFKVLLKHHDRWKDNDSVEKKDQSVTSGASQLEIKDHSLAPEPALQEGDKDETAKMAPGNSPSIPAIQNKIVPSIKSETVADRHANASGQGEDPKRWPVKKSSALIEKIESLNNKARVVDGRSAVPGAVKEDREKPFKNVNNKADTTQVTDTVPAVPEKSSTDPVLENLVSVGDAIPAPPACVKARSGVSEVHAPSASLLGPVVGSTAHSQVHRKSHNQQNRMDHHSKSRFNGKNGEEWKNKSPGSSVIDNTENSPEARVEDHRPCQDVTEKKELHDTKINEKHLLCRQWIRLILKLRMKEIARQRAKQLQKEEEERIREQKARALAKLEELNRRTAAESSNQPLHHAPSTETQPHQDMTKCPDSKHSTADDKAPVRLSDPANAAVPPKTHHKVKTLGSPKEGVVVVPEEPVDSSSQTVSQSVIRSQFQHNGPSKQKQTLQRRRHHNLEEKHVSEKDISDGVLVGSIVVSSKHLTESAIPGGSTGVEAPAAEKDVDESLTHHKKRNSRIMRNRSKPEEAPSSIVSKPSRRPREGQGSKVCGSAADCAPNQVFSRATEEAPPKSTLQWKPQHPRKITRNPQAARPADKFHGADAVVWAPVKSTGKKELAEEAQILADEAISDPSAKSSSDVEHNLKFKRAEMERYVPKPIAQELLSQQMPATSHHQPAPSAPKAPISSQGTASSGTGHSANLKAEPSGDTTGRESTKPSKNSKAHASWRRRARRSFPLPCGAQKVFSQVNGPDSESSLPGGSSHPQPPVENKISPAAAITVSAEARTARRHAERRERRAGEEPSPRASSAAAAAATGLAPVDPEAKHEPVSSVPHRRGQQQQKGWAATTAQHEAGTEQEGGGKHSRSVNADRRKLYLRSGYSKQESSSQHSSSSGSVPESGARAAGKYRERAAHHHSQPRHHVAHLQIPISGQPQ</sequence>
<dbReference type="InterPro" id="IPR009738">
    <property type="entry name" value="BAT2_N"/>
</dbReference>
<feature type="compositionally biased region" description="Basic and acidic residues" evidence="2">
    <location>
        <begin position="694"/>
        <end position="708"/>
    </location>
</feature>
<feature type="compositionally biased region" description="Basic and acidic residues" evidence="2">
    <location>
        <begin position="928"/>
        <end position="938"/>
    </location>
</feature>
<feature type="compositionally biased region" description="Polar residues" evidence="2">
    <location>
        <begin position="69"/>
        <end position="107"/>
    </location>
</feature>
<feature type="region of interest" description="Disordered" evidence="2">
    <location>
        <begin position="179"/>
        <end position="213"/>
    </location>
</feature>
<feature type="compositionally biased region" description="Basic residues" evidence="2">
    <location>
        <begin position="939"/>
        <end position="951"/>
    </location>
</feature>
<feature type="compositionally biased region" description="Low complexity" evidence="2">
    <location>
        <begin position="842"/>
        <end position="865"/>
    </location>
</feature>
<feature type="compositionally biased region" description="Low complexity" evidence="2">
    <location>
        <begin position="1306"/>
        <end position="1327"/>
    </location>
</feature>
<feature type="region of interest" description="Disordered" evidence="2">
    <location>
        <begin position="638"/>
        <end position="708"/>
    </location>
</feature>
<feature type="compositionally biased region" description="Low complexity" evidence="2">
    <location>
        <begin position="115"/>
        <end position="129"/>
    </location>
</feature>
<feature type="compositionally biased region" description="Polar residues" evidence="2">
    <location>
        <begin position="190"/>
        <end position="203"/>
    </location>
</feature>
<feature type="compositionally biased region" description="Polar residues" evidence="2">
    <location>
        <begin position="776"/>
        <end position="795"/>
    </location>
</feature>
<evidence type="ECO:0000259" key="4">
    <source>
        <dbReference type="Pfam" id="PF07001"/>
    </source>
</evidence>
<dbReference type="EMBL" id="CACRZD030000015">
    <property type="protein sequence ID" value="CAA6672035.1"/>
    <property type="molecule type" value="Genomic_DNA"/>
</dbReference>
<feature type="chain" id="PRO_5029900874" description="BAT2 N-terminal domain-containing protein" evidence="3">
    <location>
        <begin position="19"/>
        <end position="1362"/>
    </location>
</feature>
<dbReference type="InterPro" id="IPR038808">
    <property type="entry name" value="MOS1-like"/>
</dbReference>
<feature type="region of interest" description="Disordered" evidence="2">
    <location>
        <begin position="399"/>
        <end position="437"/>
    </location>
</feature>
<keyword evidence="1" id="KW-0597">Phosphoprotein</keyword>
<feature type="compositionally biased region" description="Basic residues" evidence="2">
    <location>
        <begin position="1147"/>
        <end position="1161"/>
    </location>
</feature>
<name>A0A7I8JQG7_SPIIN</name>
<feature type="compositionally biased region" description="Polar residues" evidence="2">
    <location>
        <begin position="1266"/>
        <end position="1278"/>
    </location>
</feature>
<feature type="compositionally biased region" description="Basic and acidic residues" evidence="2">
    <location>
        <begin position="451"/>
        <end position="461"/>
    </location>
</feature>
<feature type="compositionally biased region" description="Basic and acidic residues" evidence="2">
    <location>
        <begin position="885"/>
        <end position="897"/>
    </location>
</feature>
<feature type="region of interest" description="Disordered" evidence="2">
    <location>
        <begin position="1085"/>
        <end position="1362"/>
    </location>
</feature>
<organism evidence="5">
    <name type="scientific">Spirodela intermedia</name>
    <name type="common">Intermediate duckweed</name>
    <dbReference type="NCBI Taxonomy" id="51605"/>
    <lineage>
        <taxon>Eukaryota</taxon>
        <taxon>Viridiplantae</taxon>
        <taxon>Streptophyta</taxon>
        <taxon>Embryophyta</taxon>
        <taxon>Tracheophyta</taxon>
        <taxon>Spermatophyta</taxon>
        <taxon>Magnoliopsida</taxon>
        <taxon>Liliopsida</taxon>
        <taxon>Araceae</taxon>
        <taxon>Lemnoideae</taxon>
        <taxon>Spirodela</taxon>
    </lineage>
</organism>
<feature type="compositionally biased region" description="Basic and acidic residues" evidence="2">
    <location>
        <begin position="1220"/>
        <end position="1231"/>
    </location>
</feature>
<feature type="compositionally biased region" description="Polar residues" evidence="2">
    <location>
        <begin position="1172"/>
        <end position="1191"/>
    </location>
</feature>
<dbReference type="GO" id="GO:0040029">
    <property type="term" value="P:epigenetic regulation of gene expression"/>
    <property type="evidence" value="ECO:0007669"/>
    <property type="project" value="TreeGrafter"/>
</dbReference>
<gene>
    <name evidence="5" type="ORF">SI7747_15018443</name>
</gene>
<feature type="domain" description="BAT2 N-terminal" evidence="4">
    <location>
        <begin position="16"/>
        <end position="129"/>
    </location>
</feature>
<protein>
    <recommendedName>
        <fullName evidence="4">BAT2 N-terminal domain-containing protein</fullName>
    </recommendedName>
</protein>
<dbReference type="EMBL" id="LR743602">
    <property type="protein sequence ID" value="CAA2632865.1"/>
    <property type="molecule type" value="Genomic_DNA"/>
</dbReference>
<keyword evidence="6" id="KW-1185">Reference proteome</keyword>
<dbReference type="Proteomes" id="UP001189122">
    <property type="component" value="Unassembled WGS sequence"/>
</dbReference>
<dbReference type="PANTHER" id="PTHR34805:SF1">
    <property type="entry name" value="PROTEIN MODIFIER OF SNC1 1"/>
    <property type="match status" value="1"/>
</dbReference>
<feature type="compositionally biased region" description="Polar residues" evidence="2">
    <location>
        <begin position="1116"/>
        <end position="1126"/>
    </location>
</feature>
<dbReference type="Pfam" id="PF07001">
    <property type="entry name" value="BAT2_N"/>
    <property type="match status" value="1"/>
</dbReference>
<evidence type="ECO:0000256" key="2">
    <source>
        <dbReference type="SAM" id="MobiDB-lite"/>
    </source>
</evidence>
<evidence type="ECO:0000313" key="5">
    <source>
        <dbReference type="EMBL" id="CAA2632865.1"/>
    </source>
</evidence>
<feature type="compositionally biased region" description="Polar residues" evidence="2">
    <location>
        <begin position="681"/>
        <end position="693"/>
    </location>
</feature>
<feature type="compositionally biased region" description="Polar residues" evidence="2">
    <location>
        <begin position="1091"/>
        <end position="1102"/>
    </location>
</feature>
<accession>A0A7I8JQG7</accession>
<dbReference type="PANTHER" id="PTHR34805">
    <property type="entry name" value="PROTEIN MODIFIER OF SNC1 1"/>
    <property type="match status" value="1"/>
</dbReference>
<feature type="region of interest" description="Disordered" evidence="2">
    <location>
        <begin position="517"/>
        <end position="537"/>
    </location>
</feature>
<feature type="compositionally biased region" description="Polar residues" evidence="2">
    <location>
        <begin position="866"/>
        <end position="877"/>
    </location>
</feature>
<reference evidence="5 6" key="1">
    <citation type="submission" date="2019-12" db="EMBL/GenBank/DDBJ databases">
        <authorList>
            <person name="Scholz U."/>
            <person name="Mascher M."/>
            <person name="Fiebig A."/>
        </authorList>
    </citation>
    <scope>NUCLEOTIDE SEQUENCE</scope>
</reference>
<feature type="compositionally biased region" description="Basic and acidic residues" evidence="2">
    <location>
        <begin position="423"/>
        <end position="437"/>
    </location>
</feature>
<feature type="compositionally biased region" description="Basic and acidic residues" evidence="2">
    <location>
        <begin position="796"/>
        <end position="813"/>
    </location>
</feature>